<evidence type="ECO:0000313" key="1">
    <source>
        <dbReference type="EMBL" id="MVF49464.1"/>
    </source>
</evidence>
<protein>
    <submittedName>
        <fullName evidence="1">DUF2591 domain-containing protein</fullName>
    </submittedName>
</protein>
<dbReference type="RefSeq" id="WP_156867191.1">
    <property type="nucleotide sequence ID" value="NZ_JBFUNT010000002.1"/>
</dbReference>
<comment type="caution">
    <text evidence="1">The sequence shown here is derived from an EMBL/GenBank/DDBJ whole genome shotgun (WGS) entry which is preliminary data.</text>
</comment>
<dbReference type="EMBL" id="WEIK01000006">
    <property type="protein sequence ID" value="MVF49464.1"/>
    <property type="molecule type" value="Genomic_DNA"/>
</dbReference>
<organism evidence="1 2">
    <name type="scientific">Pseudomonas monteilii</name>
    <dbReference type="NCBI Taxonomy" id="76759"/>
    <lineage>
        <taxon>Bacteria</taxon>
        <taxon>Pseudomonadati</taxon>
        <taxon>Pseudomonadota</taxon>
        <taxon>Gammaproteobacteria</taxon>
        <taxon>Pseudomonadales</taxon>
        <taxon>Pseudomonadaceae</taxon>
        <taxon>Pseudomonas</taxon>
    </lineage>
</organism>
<accession>A0A7X3F1P1</accession>
<dbReference type="AlphaFoldDB" id="A0A7X3F1P1"/>
<dbReference type="InterPro" id="IPR019701">
    <property type="entry name" value="Phage_P22_NinX"/>
</dbReference>
<evidence type="ECO:0000313" key="2">
    <source>
        <dbReference type="Proteomes" id="UP000440965"/>
    </source>
</evidence>
<gene>
    <name evidence="1" type="ORF">F9Z43_09050</name>
</gene>
<proteinExistence type="predicted"/>
<sequence length="133" mass="15260">MTDLIEVKTADLAGEALGWAVGKAEGLELELAEPGYNGVPWRVFARYRATVTERTERYNPWEDWALGGPLIEKHEITIQPSAWDWQRKCVLWRAQQEDENRYFEHVSPLVAAMRAVTHTRLGDTVQVPKELMP</sequence>
<name>A0A7X3F1P1_9PSED</name>
<dbReference type="Pfam" id="PF10765">
    <property type="entry name" value="Phage_P22_NinX"/>
    <property type="match status" value="1"/>
</dbReference>
<reference evidence="1 2" key="1">
    <citation type="submission" date="2019-10" db="EMBL/GenBank/DDBJ databases">
        <title>XDR Pseudomonas monteilii producing IMP-16 from LCR.</title>
        <authorList>
            <person name="Ballaben A."/>
            <person name="Doi Y."/>
        </authorList>
    </citation>
    <scope>NUCLEOTIDE SEQUENCE [LARGE SCALE GENOMIC DNA]</scope>
    <source>
        <strain evidence="1 2">597/14</strain>
    </source>
</reference>
<dbReference type="Proteomes" id="UP000440965">
    <property type="component" value="Unassembled WGS sequence"/>
</dbReference>